<feature type="region of interest" description="Disordered" evidence="1">
    <location>
        <begin position="47"/>
        <end position="76"/>
    </location>
</feature>
<evidence type="ECO:0008006" key="4">
    <source>
        <dbReference type="Google" id="ProtNLM"/>
    </source>
</evidence>
<name>A0AAW1Q7H5_9CHLO</name>
<organism evidence="2 3">
    <name type="scientific">Apatococcus lobatus</name>
    <dbReference type="NCBI Taxonomy" id="904363"/>
    <lineage>
        <taxon>Eukaryota</taxon>
        <taxon>Viridiplantae</taxon>
        <taxon>Chlorophyta</taxon>
        <taxon>core chlorophytes</taxon>
        <taxon>Trebouxiophyceae</taxon>
        <taxon>Chlorellales</taxon>
        <taxon>Chlorellaceae</taxon>
        <taxon>Apatococcus</taxon>
    </lineage>
</organism>
<dbReference type="AlphaFoldDB" id="A0AAW1Q7H5"/>
<gene>
    <name evidence="2" type="ORF">WJX74_003713</name>
</gene>
<evidence type="ECO:0000313" key="2">
    <source>
        <dbReference type="EMBL" id="KAK9817322.1"/>
    </source>
</evidence>
<evidence type="ECO:0000256" key="1">
    <source>
        <dbReference type="SAM" id="MobiDB-lite"/>
    </source>
</evidence>
<accession>A0AAW1Q7H5</accession>
<reference evidence="2 3" key="1">
    <citation type="journal article" date="2024" name="Nat. Commun.">
        <title>Phylogenomics reveals the evolutionary origins of lichenization in chlorophyte algae.</title>
        <authorList>
            <person name="Puginier C."/>
            <person name="Libourel C."/>
            <person name="Otte J."/>
            <person name="Skaloud P."/>
            <person name="Haon M."/>
            <person name="Grisel S."/>
            <person name="Petersen M."/>
            <person name="Berrin J.G."/>
            <person name="Delaux P.M."/>
            <person name="Dal Grande F."/>
            <person name="Keller J."/>
        </authorList>
    </citation>
    <scope>NUCLEOTIDE SEQUENCE [LARGE SCALE GENOMIC DNA]</scope>
    <source>
        <strain evidence="2 3">SAG 2145</strain>
    </source>
</reference>
<evidence type="ECO:0000313" key="3">
    <source>
        <dbReference type="Proteomes" id="UP001438707"/>
    </source>
</evidence>
<proteinExistence type="predicted"/>
<dbReference type="Gene3D" id="6.10.140.1730">
    <property type="match status" value="1"/>
</dbReference>
<keyword evidence="3" id="KW-1185">Reference proteome</keyword>
<comment type="caution">
    <text evidence="2">The sequence shown here is derived from an EMBL/GenBank/DDBJ whole genome shotgun (WGS) entry which is preliminary data.</text>
</comment>
<protein>
    <recommendedName>
        <fullName evidence="4">60S ribosomal protein L29</fullName>
    </recommendedName>
</protein>
<dbReference type="EMBL" id="JALJOS010000075">
    <property type="protein sequence ID" value="KAK9817322.1"/>
    <property type="molecule type" value="Genomic_DNA"/>
</dbReference>
<sequence length="76" mass="8366">MCAGFPWTSKAASAGLARRSSLSTTLFAVACVIGCCLAARPEKPKAFRYSPNKGRDPKFLRNQRYAKKKDPNQTTK</sequence>
<dbReference type="Proteomes" id="UP001438707">
    <property type="component" value="Unassembled WGS sequence"/>
</dbReference>